<reference evidence="2 4" key="2">
    <citation type="journal article" date="2020" name="Microbiol. Resour. Announc.">
        <title>Complete Genome Sequence of Streptococcus salivarius DB-B5, a Novel Probiotic Candidate Isolated from the Supragingival Plaque of a Healthy Female Subject.</title>
        <authorList>
            <person name="Fields F.R."/>
            <person name="Li X."/>
            <person name="Navarre W.W."/>
            <person name="Naito M."/>
        </authorList>
    </citation>
    <scope>NUCLEOTIDE SEQUENCE [LARGE SCALE GENOMIC DNA]</scope>
    <source>
        <strain evidence="2 4">DB-B5</strain>
        <plasmid evidence="2 4">pIKMIN-B501</plasmid>
    </source>
</reference>
<dbReference type="Proteomes" id="UP000322622">
    <property type="component" value="Plasmid pSAL813"/>
</dbReference>
<geneLocation type="plasmid" evidence="3">
    <name>psal813</name>
</geneLocation>
<keyword evidence="2" id="KW-0614">Plasmid</keyword>
<accession>A0A5C1JIU1</accession>
<dbReference type="EMBL" id="CP040803">
    <property type="protein sequence ID" value="QEM31482.1"/>
    <property type="molecule type" value="Genomic_DNA"/>
</dbReference>
<protein>
    <submittedName>
        <fullName evidence="2">Uncharacterized protein</fullName>
    </submittedName>
</protein>
<sequence length="248" mass="29584">METIKDNLKRCDAFYKSDFYQFLEKHHPNYIANIFDHLCEDPDAGDVSLYQDLSNKFQLSARKDHLIDVVEGRKIRLAADIICGRKQIADFHNNDYEKWRKDYELVRSNLNLHFLWPKHKPPTINTYRYTKYLDRIDYLLFDLKCYFKGQENQENLNTPMKDAYESEETAIWLGQFNRDFKYFIDKMKLQAFVNDNYDVLDISTGQTEIIQGIISLKEISETLNLYMENLLRLNSQNVFNKECPPTQD</sequence>
<dbReference type="InterPro" id="IPR054263">
    <property type="entry name" value="DUF6994"/>
</dbReference>
<dbReference type="Pfam" id="PF22507">
    <property type="entry name" value="DUF6994"/>
    <property type="match status" value="1"/>
</dbReference>
<evidence type="ECO:0000313" key="4">
    <source>
        <dbReference type="Proteomes" id="UP000516705"/>
    </source>
</evidence>
<gene>
    <name evidence="1" type="ORF">FHI56_00325</name>
    <name evidence="2" type="ORF">HRE60_10100</name>
</gene>
<geneLocation type="plasmid" evidence="2 4">
    <name>pIKMIN-B501</name>
</geneLocation>
<proteinExistence type="predicted"/>
<evidence type="ECO:0000313" key="3">
    <source>
        <dbReference type="Proteomes" id="UP000322622"/>
    </source>
</evidence>
<evidence type="ECO:0000313" key="1">
    <source>
        <dbReference type="EMBL" id="QEM31482.1"/>
    </source>
</evidence>
<organism evidence="2 4">
    <name type="scientific">Streptococcus salivarius</name>
    <dbReference type="NCBI Taxonomy" id="1304"/>
    <lineage>
        <taxon>Bacteria</taxon>
        <taxon>Bacillati</taxon>
        <taxon>Bacillota</taxon>
        <taxon>Bacilli</taxon>
        <taxon>Lactobacillales</taxon>
        <taxon>Streptococcaceae</taxon>
        <taxon>Streptococcus</taxon>
    </lineage>
</organism>
<geneLocation type="plasmid" evidence="1">
    <name>pSAL813</name>
</geneLocation>
<name>A0A5C1JIU1_STRSL</name>
<dbReference type="Proteomes" id="UP000516705">
    <property type="component" value="Plasmid pIKMIN-B501"/>
</dbReference>
<evidence type="ECO:0000313" key="2">
    <source>
        <dbReference type="EMBL" id="QMI52026.1"/>
    </source>
</evidence>
<dbReference type="EMBL" id="CP054154">
    <property type="protein sequence ID" value="QMI52026.1"/>
    <property type="molecule type" value="Genomic_DNA"/>
</dbReference>
<reference evidence="1 3" key="1">
    <citation type="submission" date="2019-06" db="EMBL/GenBank/DDBJ databases">
        <title>Complete genome sequence of Streptococcus salivarius LAB813.</title>
        <authorList>
            <person name="Levesque C.M."/>
            <person name="Gong S.-G."/>
            <person name="Dufour D."/>
            <person name="Barbour A."/>
        </authorList>
    </citation>
    <scope>NUCLEOTIDE SEQUENCE [LARGE SCALE GENOMIC DNA]</scope>
    <source>
        <strain evidence="1 3">LAB813</strain>
        <plasmid evidence="3">psal813</plasmid>
        <plasmid evidence="1">pSAL813</plasmid>
    </source>
</reference>
<dbReference type="AlphaFoldDB" id="A0A5C1JIU1"/>
<dbReference type="RefSeq" id="WP_149561043.1">
    <property type="nucleotide sequence ID" value="NZ_CP040803.1"/>
</dbReference>